<sequence length="552" mass="64093">MRRLLVPSKINSGESLTTYLLRASQRNLVSILDIYNIVKNGTVLKKFNVRFFQLDIYPNKLVNIEKLSALLGVSVSQIEKMTLTSVFNKYIEEESIQPSSYKLLLSLINNKTRRFCPVCLNENKYFKLIWQVKELEICDKHSTKLTDICPICGCIQPYIHEKLGQIKCLKCNSQLDQSNLNSVNQNIVSEQLSKYSDWYFLMDNSRSFQNKKNLTKVQSLALSILYVAQNLEPEFCLEKMNGLKRYYAQSLRAMVNGGVLHRVNLAELFKQIRSQKISLEDFSRVEVSEDFIKSLSKPKNELVCKAHWCPSYGTSKKIVDTKHRSSKYTKISICTDCGIKYGIRHLSNEWEDMGNHIMIIGQILINLETVVSETKLRKEIGIDELKCKRILGYLAYHNLLPKRWTGKYVPKSVDNDVSVIRKFKEITDLTCSTREMLKYAKKEFSWGANEYFFYLAYREVEFMLAVKIKNGGNRKKKYAKDELRKQVFEVISKFHNEGVKINHDNISEQLGLSKNMLRRYGFSPLIESERKNQIINIKSIKIKNTTPSCKLE</sequence>
<dbReference type="eggNOG" id="COG2207">
    <property type="taxonomic scope" value="Bacteria"/>
</dbReference>
<dbReference type="Proteomes" id="UP000005262">
    <property type="component" value="Chromosome"/>
</dbReference>
<dbReference type="RefSeq" id="WP_014901363.1">
    <property type="nucleotide sequence ID" value="NC_018515.1"/>
</dbReference>
<gene>
    <name evidence="2" type="ordered locus">Desmer_0386</name>
</gene>
<organism evidence="2 3">
    <name type="scientific">Desulfosporosinus meridiei (strain ATCC BAA-275 / DSM 13257 / KCTC 12902 / NCIMB 13706 / S10)</name>
    <dbReference type="NCBI Taxonomy" id="768704"/>
    <lineage>
        <taxon>Bacteria</taxon>
        <taxon>Bacillati</taxon>
        <taxon>Bacillota</taxon>
        <taxon>Clostridia</taxon>
        <taxon>Eubacteriales</taxon>
        <taxon>Desulfitobacteriaceae</taxon>
        <taxon>Desulfosporosinus</taxon>
    </lineage>
</organism>
<dbReference type="InterPro" id="IPR009492">
    <property type="entry name" value="TniQ"/>
</dbReference>
<dbReference type="STRING" id="768704.Desmer_0386"/>
<evidence type="ECO:0000313" key="3">
    <source>
        <dbReference type="Proteomes" id="UP000005262"/>
    </source>
</evidence>
<dbReference type="OrthoDB" id="2543325at2"/>
<keyword evidence="3" id="KW-1185">Reference proteome</keyword>
<protein>
    <recommendedName>
        <fullName evidence="1">TniQ domain-containing protein</fullName>
    </recommendedName>
</protein>
<evidence type="ECO:0000259" key="1">
    <source>
        <dbReference type="Pfam" id="PF06527"/>
    </source>
</evidence>
<dbReference type="KEGG" id="dmi:Desmer_0386"/>
<dbReference type="HOGENOM" id="CLU_460585_0_0_9"/>
<feature type="domain" description="TniQ" evidence="1">
    <location>
        <begin position="12"/>
        <end position="145"/>
    </location>
</feature>
<name>J7IUR3_DESMD</name>
<reference evidence="2 3" key="1">
    <citation type="journal article" date="2012" name="J. Bacteriol.">
        <title>Complete genome sequences of Desulfosporosinus orientis DSM765T, Desulfosporosinus youngiae DSM17734T, Desulfosporosinus meridiei DSM13257T, and Desulfosporosinus acidiphilus DSM22704T.</title>
        <authorList>
            <person name="Pester M."/>
            <person name="Brambilla E."/>
            <person name="Alazard D."/>
            <person name="Rattei T."/>
            <person name="Weinmaier T."/>
            <person name="Han J."/>
            <person name="Lucas S."/>
            <person name="Lapidus A."/>
            <person name="Cheng J.F."/>
            <person name="Goodwin L."/>
            <person name="Pitluck S."/>
            <person name="Peters L."/>
            <person name="Ovchinnikova G."/>
            <person name="Teshima H."/>
            <person name="Detter J.C."/>
            <person name="Han C.S."/>
            <person name="Tapia R."/>
            <person name="Land M.L."/>
            <person name="Hauser L."/>
            <person name="Kyrpides N.C."/>
            <person name="Ivanova N.N."/>
            <person name="Pagani I."/>
            <person name="Huntmann M."/>
            <person name="Wei C.L."/>
            <person name="Davenport K.W."/>
            <person name="Daligault H."/>
            <person name="Chain P.S."/>
            <person name="Chen A."/>
            <person name="Mavromatis K."/>
            <person name="Markowitz V."/>
            <person name="Szeto E."/>
            <person name="Mikhailova N."/>
            <person name="Pati A."/>
            <person name="Wagner M."/>
            <person name="Woyke T."/>
            <person name="Ollivier B."/>
            <person name="Klenk H.P."/>
            <person name="Spring S."/>
            <person name="Loy A."/>
        </authorList>
    </citation>
    <scope>NUCLEOTIDE SEQUENCE [LARGE SCALE GENOMIC DNA]</scope>
    <source>
        <strain evidence="3">ATCC BAA-275 / DSM 13257 / NCIMB 13706 / S10</strain>
    </source>
</reference>
<dbReference type="AlphaFoldDB" id="J7IUR3"/>
<evidence type="ECO:0000313" key="2">
    <source>
        <dbReference type="EMBL" id="AFQ42441.1"/>
    </source>
</evidence>
<dbReference type="EMBL" id="CP003629">
    <property type="protein sequence ID" value="AFQ42441.1"/>
    <property type="molecule type" value="Genomic_DNA"/>
</dbReference>
<accession>J7IUR3</accession>
<reference evidence="3" key="2">
    <citation type="submission" date="2012-08" db="EMBL/GenBank/DDBJ databases">
        <title>Finished genome of Desulfosporosinus meridiei DSM 13257.</title>
        <authorList>
            <person name="Huntemann M."/>
            <person name="Wei C.-L."/>
            <person name="Han J."/>
            <person name="Detter J.C."/>
            <person name="Han C."/>
            <person name="Davenport K."/>
            <person name="Daligault H."/>
            <person name="Erkkila T."/>
            <person name="Gu W."/>
            <person name="Munk A.C.C."/>
            <person name="Teshima H."/>
            <person name="Xu Y."/>
            <person name="Chain P."/>
            <person name="Tapia R."/>
            <person name="Chen A."/>
            <person name="Krypides N."/>
            <person name="Mavromatis K."/>
            <person name="Markowitz V."/>
            <person name="Szeto E."/>
            <person name="Ivanova N."/>
            <person name="Mikhailova N."/>
            <person name="Ovchinnikova G."/>
            <person name="Pagani I."/>
            <person name="Pati A."/>
            <person name="Goodwin L."/>
            <person name="Peters L."/>
            <person name="Pitluck S."/>
            <person name="Woyke T."/>
            <person name="Pester M."/>
            <person name="Spring S."/>
            <person name="Ollivier B."/>
            <person name="Rattei T."/>
            <person name="Klenk H.-P."/>
            <person name="Wagner M."/>
            <person name="Loy A."/>
        </authorList>
    </citation>
    <scope>NUCLEOTIDE SEQUENCE [LARGE SCALE GENOMIC DNA]</scope>
    <source>
        <strain evidence="3">ATCC BAA-275 / DSM 13257 / NCIMB 13706 / S10</strain>
    </source>
</reference>
<proteinExistence type="predicted"/>
<dbReference type="Pfam" id="PF06527">
    <property type="entry name" value="TniQ"/>
    <property type="match status" value="1"/>
</dbReference>